<evidence type="ECO:0000313" key="1">
    <source>
        <dbReference type="EMBL" id="PWV22097.1"/>
    </source>
</evidence>
<comment type="caution">
    <text evidence="1">The sequence shown here is derived from an EMBL/GenBank/DDBJ whole genome shotgun (WGS) entry which is preliminary data.</text>
</comment>
<name>A0A2V2XMT7_TRYCR</name>
<reference evidence="1 2" key="1">
    <citation type="journal article" date="2018" name="Microb. Genom.">
        <title>Expanding an expanded genome: long-read sequencing of Trypanosoma cruzi.</title>
        <authorList>
            <person name="Berna L."/>
            <person name="Rodriguez M."/>
            <person name="Chiribao M.L."/>
            <person name="Parodi-Talice A."/>
            <person name="Pita S."/>
            <person name="Rijo G."/>
            <person name="Alvarez-Valin F."/>
            <person name="Robello C."/>
        </authorList>
    </citation>
    <scope>NUCLEOTIDE SEQUENCE [LARGE SCALE GENOMIC DNA]</scope>
    <source>
        <strain evidence="1 2">TCC</strain>
    </source>
</reference>
<protein>
    <recommendedName>
        <fullName evidence="3">BART domain-containing protein</fullName>
    </recommendedName>
</protein>
<evidence type="ECO:0000313" key="2">
    <source>
        <dbReference type="Proteomes" id="UP000246078"/>
    </source>
</evidence>
<dbReference type="VEuPathDB" id="TriTrypDB:TcCLB.507007.60"/>
<dbReference type="VEuPathDB" id="TriTrypDB:BCY84_14408"/>
<dbReference type="InterPro" id="IPR042541">
    <property type="entry name" value="BART_sf"/>
</dbReference>
<dbReference type="EMBL" id="PRFC01000001">
    <property type="protein sequence ID" value="PWV22097.1"/>
    <property type="molecule type" value="Genomic_DNA"/>
</dbReference>
<proteinExistence type="predicted"/>
<dbReference type="VEuPathDB" id="TriTrypDB:C3747_1g248"/>
<dbReference type="VEuPathDB" id="TriTrypDB:TcYC6_0070950"/>
<dbReference type="VEuPathDB" id="TriTrypDB:TcCLB.509551.80"/>
<dbReference type="OrthoDB" id="240947at2759"/>
<accession>A0A2V2XMT7</accession>
<dbReference type="VEuPathDB" id="TriTrypDB:TcG_07532"/>
<dbReference type="AlphaFoldDB" id="A0A2V2XMT7"/>
<dbReference type="VEuPathDB" id="TriTrypDB:TcCL_NonESM00068"/>
<dbReference type="Proteomes" id="UP000246078">
    <property type="component" value="Unassembled WGS sequence"/>
</dbReference>
<dbReference type="SMR" id="A0A2V2XMT7"/>
<dbReference type="OMA" id="EWNSSEN"/>
<dbReference type="VEuPathDB" id="TriTrypDB:C4B63_2g236"/>
<evidence type="ECO:0008006" key="3">
    <source>
        <dbReference type="Google" id="ProtNLM"/>
    </source>
</evidence>
<organism evidence="1 2">
    <name type="scientific">Trypanosoma cruzi</name>
    <dbReference type="NCBI Taxonomy" id="5693"/>
    <lineage>
        <taxon>Eukaryota</taxon>
        <taxon>Discoba</taxon>
        <taxon>Euglenozoa</taxon>
        <taxon>Kinetoplastea</taxon>
        <taxon>Metakinetoplastina</taxon>
        <taxon>Trypanosomatida</taxon>
        <taxon>Trypanosomatidae</taxon>
        <taxon>Trypanosoma</taxon>
        <taxon>Schizotrypanum</taxon>
    </lineage>
</organism>
<dbReference type="VEuPathDB" id="TriTrypDB:TcBrA4_0060630"/>
<gene>
    <name evidence="1" type="ORF">C3747_1g248</name>
</gene>
<sequence length="150" mass="16871">MDGYSLLERLDAFFSEGENTDAIGNFLSEEQGVMQLLGQPTDSQEALEFYSLFKRYAVVVDNLLNAFIERESKLGYVIDLEQLAAAVMNEWHQEQDFCRYVCTAYIAGALDFDSFKQLVADVNAITAYPFGDESSDADSVTETNTQEEEI</sequence>
<dbReference type="Gene3D" id="1.20.1520.10">
    <property type="entry name" value="ADP-ribosylation factor-like 2-binding protein, domain"/>
    <property type="match status" value="1"/>
</dbReference>